<dbReference type="AlphaFoldDB" id="U5D966"/>
<keyword evidence="2" id="KW-1185">Reference proteome</keyword>
<dbReference type="Proteomes" id="UP000017836">
    <property type="component" value="Unassembled WGS sequence"/>
</dbReference>
<dbReference type="Gramene" id="ERN17977">
    <property type="protein sequence ID" value="ERN17977"/>
    <property type="gene ID" value="AMTR_s00046p00095810"/>
</dbReference>
<dbReference type="EMBL" id="KI392290">
    <property type="protein sequence ID" value="ERN17977.1"/>
    <property type="molecule type" value="Genomic_DNA"/>
</dbReference>
<name>U5D966_AMBTC</name>
<proteinExistence type="predicted"/>
<evidence type="ECO:0000313" key="1">
    <source>
        <dbReference type="EMBL" id="ERN17977.1"/>
    </source>
</evidence>
<evidence type="ECO:0000313" key="2">
    <source>
        <dbReference type="Proteomes" id="UP000017836"/>
    </source>
</evidence>
<dbReference type="HOGENOM" id="CLU_2779234_0_0_1"/>
<gene>
    <name evidence="1" type="ORF">AMTR_s00046p00095810</name>
</gene>
<reference evidence="2" key="1">
    <citation type="journal article" date="2013" name="Science">
        <title>The Amborella genome and the evolution of flowering plants.</title>
        <authorList>
            <consortium name="Amborella Genome Project"/>
        </authorList>
    </citation>
    <scope>NUCLEOTIDE SEQUENCE [LARGE SCALE GENOMIC DNA]</scope>
</reference>
<protein>
    <submittedName>
        <fullName evidence="1">Uncharacterized protein</fullName>
    </submittedName>
</protein>
<accession>U5D966</accession>
<sequence>MGSFSNRLGLPAHRIHHLCAGKELNPRRGKSGRIHHLCVGKELNPRRGGQLISLIGLSTTYVVRKGQFL</sequence>
<organism evidence="1 2">
    <name type="scientific">Amborella trichopoda</name>
    <dbReference type="NCBI Taxonomy" id="13333"/>
    <lineage>
        <taxon>Eukaryota</taxon>
        <taxon>Viridiplantae</taxon>
        <taxon>Streptophyta</taxon>
        <taxon>Embryophyta</taxon>
        <taxon>Tracheophyta</taxon>
        <taxon>Spermatophyta</taxon>
        <taxon>Magnoliopsida</taxon>
        <taxon>Amborellales</taxon>
        <taxon>Amborellaceae</taxon>
        <taxon>Amborella</taxon>
    </lineage>
</organism>